<evidence type="ECO:0000313" key="1">
    <source>
        <dbReference type="EMBL" id="SDE77426.1"/>
    </source>
</evidence>
<dbReference type="InterPro" id="IPR006311">
    <property type="entry name" value="TAT_signal"/>
</dbReference>
<dbReference type="EMBL" id="FNAV01000007">
    <property type="protein sequence ID" value="SDE77426.1"/>
    <property type="molecule type" value="Genomic_DNA"/>
</dbReference>
<gene>
    <name evidence="1" type="ORF">SAMN04488105_107194</name>
</gene>
<dbReference type="GO" id="GO:0016491">
    <property type="term" value="F:oxidoreductase activity"/>
    <property type="evidence" value="ECO:0007669"/>
    <property type="project" value="InterPro"/>
</dbReference>
<dbReference type="PROSITE" id="PS51318">
    <property type="entry name" value="TAT"/>
    <property type="match status" value="1"/>
</dbReference>
<name>A0A1G7FNK0_9RHOB</name>
<dbReference type="STRING" id="282683.SAMN04488105_107194"/>
<dbReference type="AlphaFoldDB" id="A0A1G7FNK0"/>
<organism evidence="1 2">
    <name type="scientific">Salipiger thiooxidans</name>
    <dbReference type="NCBI Taxonomy" id="282683"/>
    <lineage>
        <taxon>Bacteria</taxon>
        <taxon>Pseudomonadati</taxon>
        <taxon>Pseudomonadota</taxon>
        <taxon>Alphaproteobacteria</taxon>
        <taxon>Rhodobacterales</taxon>
        <taxon>Roseobacteraceae</taxon>
        <taxon>Salipiger</taxon>
    </lineage>
</organism>
<accession>A0A1G7FNK0</accession>
<dbReference type="SUPFAM" id="SSF56003">
    <property type="entry name" value="Molybdenum cofactor-binding domain"/>
    <property type="match status" value="1"/>
</dbReference>
<evidence type="ECO:0000313" key="2">
    <source>
        <dbReference type="Proteomes" id="UP000198994"/>
    </source>
</evidence>
<dbReference type="Proteomes" id="UP000198994">
    <property type="component" value="Unassembled WGS sequence"/>
</dbReference>
<reference evidence="2" key="1">
    <citation type="submission" date="2016-10" db="EMBL/GenBank/DDBJ databases">
        <authorList>
            <person name="Varghese N."/>
            <person name="Submissions S."/>
        </authorList>
    </citation>
    <scope>NUCLEOTIDE SEQUENCE [LARGE SCALE GENOMIC DNA]</scope>
    <source>
        <strain evidence="2">DSM 10146</strain>
    </source>
</reference>
<sequence length="86" mass="9114">MPSRPPANVSRRGFLAGSGTLVLATVLPLRPKRGQEAAVVEACLELRPDATALLRSPFIEGGQVIFTALAQIVGEERDLAPESFSV</sequence>
<keyword evidence="2" id="KW-1185">Reference proteome</keyword>
<protein>
    <submittedName>
        <fullName evidence="1">Isoquinoline 1-oxidoreductase, beta subunit</fullName>
    </submittedName>
</protein>
<dbReference type="InterPro" id="IPR037165">
    <property type="entry name" value="AldOxase/xan_DH_Mopterin-bd_sf"/>
</dbReference>
<dbReference type="RefSeq" id="WP_089959521.1">
    <property type="nucleotide sequence ID" value="NZ_FNAV01000007.1"/>
</dbReference>
<dbReference type="OrthoDB" id="9767994at2"/>
<proteinExistence type="predicted"/>